<reference evidence="3 4" key="1">
    <citation type="journal article" date="2016" name="G3 (Bethesda)">
        <title>First Draft Assembly and Annotation of the Genome of a California Endemic Oak Quercus lobata Nee (Fagaceae).</title>
        <authorList>
            <person name="Sork V.L."/>
            <person name="Fitz-Gibbon S.T."/>
            <person name="Puiu D."/>
            <person name="Crepeau M."/>
            <person name="Gugger P.F."/>
            <person name="Sherman R."/>
            <person name="Stevens K."/>
            <person name="Langley C.H."/>
            <person name="Pellegrini M."/>
            <person name="Salzberg S.L."/>
        </authorList>
    </citation>
    <scope>NUCLEOTIDE SEQUENCE [LARGE SCALE GENOMIC DNA]</scope>
    <source>
        <strain evidence="3 4">cv. SW786</strain>
    </source>
</reference>
<accession>A0A7N2LCP4</accession>
<dbReference type="AlphaFoldDB" id="A0A7N2LCP4"/>
<dbReference type="InterPro" id="IPR017451">
    <property type="entry name" value="F-box-assoc_interact_dom"/>
</dbReference>
<dbReference type="InterPro" id="IPR036047">
    <property type="entry name" value="F-box-like_dom_sf"/>
</dbReference>
<dbReference type="PANTHER" id="PTHR31672">
    <property type="entry name" value="BNACNNG10540D PROTEIN"/>
    <property type="match status" value="1"/>
</dbReference>
<dbReference type="InterPro" id="IPR050796">
    <property type="entry name" value="SCF_F-box_component"/>
</dbReference>
<dbReference type="EnsemblPlants" id="QL04p019425:mrna">
    <property type="protein sequence ID" value="QL04p019425:mrna"/>
    <property type="gene ID" value="QL04p019425"/>
</dbReference>
<evidence type="ECO:0000313" key="3">
    <source>
        <dbReference type="EnsemblPlants" id="QL04p019425:mrna"/>
    </source>
</evidence>
<feature type="domain" description="F-box" evidence="2">
    <location>
        <begin position="5"/>
        <end position="45"/>
    </location>
</feature>
<dbReference type="InterPro" id="IPR001810">
    <property type="entry name" value="F-box_dom"/>
</dbReference>
<dbReference type="SMART" id="SM00256">
    <property type="entry name" value="FBOX"/>
    <property type="match status" value="1"/>
</dbReference>
<evidence type="ECO:0000313" key="4">
    <source>
        <dbReference type="Proteomes" id="UP000594261"/>
    </source>
</evidence>
<dbReference type="SUPFAM" id="SSF81383">
    <property type="entry name" value="F-box domain"/>
    <property type="match status" value="1"/>
</dbReference>
<dbReference type="Pfam" id="PF00646">
    <property type="entry name" value="F-box"/>
    <property type="match status" value="1"/>
</dbReference>
<sequence>MSDYLSEEVVVEILHRVPVKSLIRFRCVSKSWNSLITTSAFIKSHLTRSIPKSSNKLIVRHCVDSPHVEHYKLIDNNNDSSSDQIQHIDFPLTSRRINHFLLIGSANGLFSLFEQDRFVLWNPSIRKFITLPKPCITVKKYGRVTCRSAFGFDPRTNDYKVVRIAFQCRTDTSEEAKIPLVEVYSLSEGSWRITSAGDSFSPGISFDDWGQPSASLNGAVHFVAKDRDNKWCPLVSSFDLGDEVFREMSVPNGALTGIDYFHTSVIGGSLSLLCHDTHKNTVNKFCSIWVMKEYGVVDSWTKLFTVNLNGGLLRVLGVQKNGNILVEAKLPHHWGIASYEPKSEQVKNLGIGGRPYYFCVDNYMQNLVLLDKLNDAVSKREASRKRKCRLTSDEEQRVHLLQKARHQLQETIQEEESLCQQLQPIIHQQETILHQLETILMTLQEAMIHDERECQPQEASLCQQETLLQQRMDKIASLISKVEKMDTVKSEWVFIIQQLRGQVITSAEEETILQQKMEKMTSLKSQLERMATIKSKVVFLIQQFRGQAGDMSSGAGDQSSTQVQQRSSSADENKVGIGVIIRNSEGRMIVALSERHTNVEDAKAVEAMAAGREQCSDLCERNRCIRNCPGRELKTITVALYKTGRSLKGTSYRRH</sequence>
<dbReference type="CDD" id="cd22157">
    <property type="entry name" value="F-box_AtFBW1-like"/>
    <property type="match status" value="1"/>
</dbReference>
<reference evidence="3" key="2">
    <citation type="submission" date="2021-01" db="UniProtKB">
        <authorList>
            <consortium name="EnsemblPlants"/>
        </authorList>
    </citation>
    <scope>IDENTIFICATION</scope>
</reference>
<keyword evidence="4" id="KW-1185">Reference proteome</keyword>
<feature type="compositionally biased region" description="Low complexity" evidence="1">
    <location>
        <begin position="558"/>
        <end position="568"/>
    </location>
</feature>
<dbReference type="Proteomes" id="UP000594261">
    <property type="component" value="Chromosome 4"/>
</dbReference>
<evidence type="ECO:0000259" key="2">
    <source>
        <dbReference type="SMART" id="SM00256"/>
    </source>
</evidence>
<dbReference type="Gramene" id="QL04p019425:mrna">
    <property type="protein sequence ID" value="QL04p019425:mrna"/>
    <property type="gene ID" value="QL04p019425"/>
</dbReference>
<dbReference type="NCBIfam" id="TIGR01640">
    <property type="entry name" value="F_box_assoc_1"/>
    <property type="match status" value="1"/>
</dbReference>
<dbReference type="Gene3D" id="1.20.1280.50">
    <property type="match status" value="1"/>
</dbReference>
<dbReference type="EMBL" id="LRBV02000004">
    <property type="status" value="NOT_ANNOTATED_CDS"/>
    <property type="molecule type" value="Genomic_DNA"/>
</dbReference>
<dbReference type="FunCoup" id="A0A7N2LCP4">
    <property type="interactions" value="86"/>
</dbReference>
<name>A0A7N2LCP4_QUELO</name>
<organism evidence="3 4">
    <name type="scientific">Quercus lobata</name>
    <name type="common">Valley oak</name>
    <dbReference type="NCBI Taxonomy" id="97700"/>
    <lineage>
        <taxon>Eukaryota</taxon>
        <taxon>Viridiplantae</taxon>
        <taxon>Streptophyta</taxon>
        <taxon>Embryophyta</taxon>
        <taxon>Tracheophyta</taxon>
        <taxon>Spermatophyta</taxon>
        <taxon>Magnoliopsida</taxon>
        <taxon>eudicotyledons</taxon>
        <taxon>Gunneridae</taxon>
        <taxon>Pentapetalae</taxon>
        <taxon>rosids</taxon>
        <taxon>fabids</taxon>
        <taxon>Fagales</taxon>
        <taxon>Fagaceae</taxon>
        <taxon>Quercus</taxon>
    </lineage>
</organism>
<dbReference type="InParanoid" id="A0A7N2LCP4"/>
<dbReference type="InterPro" id="IPR013187">
    <property type="entry name" value="F-box-assoc_dom_typ3"/>
</dbReference>
<dbReference type="PANTHER" id="PTHR31672:SF13">
    <property type="entry name" value="F-BOX PROTEIN CPR30-LIKE"/>
    <property type="match status" value="1"/>
</dbReference>
<feature type="region of interest" description="Disordered" evidence="1">
    <location>
        <begin position="550"/>
        <end position="570"/>
    </location>
</feature>
<protein>
    <recommendedName>
        <fullName evidence="2">F-box domain-containing protein</fullName>
    </recommendedName>
</protein>
<evidence type="ECO:0000256" key="1">
    <source>
        <dbReference type="SAM" id="MobiDB-lite"/>
    </source>
</evidence>
<proteinExistence type="predicted"/>
<dbReference type="Pfam" id="PF08268">
    <property type="entry name" value="FBA_3"/>
    <property type="match status" value="1"/>
</dbReference>